<dbReference type="RefSeq" id="WP_132574739.1">
    <property type="nucleotide sequence ID" value="NZ_CBCSGL010000027.1"/>
</dbReference>
<evidence type="ECO:0000313" key="2">
    <source>
        <dbReference type="Proteomes" id="UP000295110"/>
    </source>
</evidence>
<dbReference type="AlphaFoldDB" id="A0A4R3UKQ0"/>
<dbReference type="Proteomes" id="UP000295110">
    <property type="component" value="Unassembled WGS sequence"/>
</dbReference>
<keyword evidence="2" id="KW-1185">Reference proteome</keyword>
<accession>A0A4R3UKQ0</accession>
<gene>
    <name evidence="1" type="ORF">EV671_10281</name>
</gene>
<reference evidence="1 2" key="1">
    <citation type="submission" date="2019-03" db="EMBL/GenBank/DDBJ databases">
        <title>Genomic Encyclopedia of Type Strains, Phase IV (KMG-IV): sequencing the most valuable type-strain genomes for metagenomic binning, comparative biology and taxonomic classification.</title>
        <authorList>
            <person name="Goeker M."/>
        </authorList>
    </citation>
    <scope>NUCLEOTIDE SEQUENCE [LARGE SCALE GENOMIC DNA]</scope>
    <source>
        <strain evidence="1 2">DSM 654</strain>
    </source>
</reference>
<organism evidence="1 2">
    <name type="scientific">Roseateles saccharophilus</name>
    <name type="common">Pseudomonas saccharophila</name>
    <dbReference type="NCBI Taxonomy" id="304"/>
    <lineage>
        <taxon>Bacteria</taxon>
        <taxon>Pseudomonadati</taxon>
        <taxon>Pseudomonadota</taxon>
        <taxon>Betaproteobacteria</taxon>
        <taxon>Burkholderiales</taxon>
        <taxon>Sphaerotilaceae</taxon>
        <taxon>Roseateles</taxon>
    </lineage>
</organism>
<proteinExistence type="predicted"/>
<evidence type="ECO:0000313" key="1">
    <source>
        <dbReference type="EMBL" id="TCU90923.1"/>
    </source>
</evidence>
<dbReference type="InterPro" id="IPR046644">
    <property type="entry name" value="DUF6756"/>
</dbReference>
<sequence>MTSRDLLTDASKALGLERQLTLVEPHRYQDILERIISVRTLLPRRATNALWWWESLREPVASFQPNAPLQALHLLIPRDEVVWFVVEELTGSKKHGNFWLYESTVDVIYAALGEMPHVEYYIVSKNCDWLICENHHGLLIASGEEMATKLSKLSRQLHPTSTSRSADR</sequence>
<dbReference type="Pfam" id="PF20541">
    <property type="entry name" value="DUF6756"/>
    <property type="match status" value="1"/>
</dbReference>
<comment type="caution">
    <text evidence="1">The sequence shown here is derived from an EMBL/GenBank/DDBJ whole genome shotgun (WGS) entry which is preliminary data.</text>
</comment>
<protein>
    <submittedName>
        <fullName evidence="1">Uncharacterized protein</fullName>
    </submittedName>
</protein>
<dbReference type="OrthoDB" id="9181133at2"/>
<dbReference type="EMBL" id="SMBU01000028">
    <property type="protein sequence ID" value="TCU90923.1"/>
    <property type="molecule type" value="Genomic_DNA"/>
</dbReference>
<name>A0A4R3UKQ0_ROSSA</name>